<feature type="transmembrane region" description="Helical" evidence="1">
    <location>
        <begin position="12"/>
        <end position="29"/>
    </location>
</feature>
<dbReference type="RefSeq" id="WP_091935602.1">
    <property type="nucleotide sequence ID" value="NZ_FOUJ01000002.1"/>
</dbReference>
<dbReference type="OrthoDB" id="107330at2157"/>
<name>A0A1I4QUK1_9EURY</name>
<evidence type="ECO:0000313" key="2">
    <source>
        <dbReference type="EMBL" id="SFM43738.1"/>
    </source>
</evidence>
<dbReference type="PANTHER" id="PTHR31303:SF1">
    <property type="entry name" value="CTP-DEPENDENT DIACYLGLYCEROL KINASE 1"/>
    <property type="match status" value="1"/>
</dbReference>
<keyword evidence="1" id="KW-1133">Transmembrane helix</keyword>
<dbReference type="EMBL" id="FOUJ01000002">
    <property type="protein sequence ID" value="SFM43738.1"/>
    <property type="molecule type" value="Genomic_DNA"/>
</dbReference>
<dbReference type="Proteomes" id="UP000198535">
    <property type="component" value="Unassembled WGS sequence"/>
</dbReference>
<gene>
    <name evidence="2" type="ORF">SAMN04488696_1208</name>
</gene>
<feature type="transmembrane region" description="Helical" evidence="1">
    <location>
        <begin position="35"/>
        <end position="53"/>
    </location>
</feature>
<keyword evidence="1" id="KW-0472">Membrane</keyword>
<sequence>MAPGTFKDEIFRKAFHLASVAIVLVYYFFGKTTVLYFMTSYLIIVLIIEHLRLDRGYRLPFVHHLLRREEETTLAGHIYFTLGAIVAVSIFSENVAYAALLMATFGDMSAALIGKRFGRRMIFRNVKTLEGCIAEFIVDLVIGCALLSDPVIAIVMALVATAVETGFEKIDDNLAIPVFSGFAGELLVILTTYMNL</sequence>
<keyword evidence="2" id="KW-0418">Kinase</keyword>
<dbReference type="STRING" id="487685.SAMN04488696_1208"/>
<proteinExistence type="predicted"/>
<dbReference type="GO" id="GO:0004143">
    <property type="term" value="F:ATP-dependent diacylglycerol kinase activity"/>
    <property type="evidence" value="ECO:0007669"/>
    <property type="project" value="InterPro"/>
</dbReference>
<evidence type="ECO:0000256" key="1">
    <source>
        <dbReference type="SAM" id="Phobius"/>
    </source>
</evidence>
<organism evidence="2 3">
    <name type="scientific">Methanolobus profundi</name>
    <dbReference type="NCBI Taxonomy" id="487685"/>
    <lineage>
        <taxon>Archaea</taxon>
        <taxon>Methanobacteriati</taxon>
        <taxon>Methanobacteriota</taxon>
        <taxon>Stenosarchaea group</taxon>
        <taxon>Methanomicrobia</taxon>
        <taxon>Methanosarcinales</taxon>
        <taxon>Methanosarcinaceae</taxon>
        <taxon>Methanolobus</taxon>
    </lineage>
</organism>
<accession>A0A1I4QUK1</accession>
<feature type="transmembrane region" description="Helical" evidence="1">
    <location>
        <begin position="174"/>
        <end position="194"/>
    </location>
</feature>
<keyword evidence="3" id="KW-1185">Reference proteome</keyword>
<feature type="transmembrane region" description="Helical" evidence="1">
    <location>
        <begin position="97"/>
        <end position="115"/>
    </location>
</feature>
<keyword evidence="1" id="KW-0812">Transmembrane</keyword>
<feature type="transmembrane region" description="Helical" evidence="1">
    <location>
        <begin position="74"/>
        <end position="91"/>
    </location>
</feature>
<dbReference type="PANTHER" id="PTHR31303">
    <property type="entry name" value="CTP-DEPENDENT DIACYLGLYCEROL KINASE 1"/>
    <property type="match status" value="1"/>
</dbReference>
<dbReference type="AlphaFoldDB" id="A0A1I4QUK1"/>
<feature type="transmembrane region" description="Helical" evidence="1">
    <location>
        <begin position="136"/>
        <end position="162"/>
    </location>
</feature>
<dbReference type="InterPro" id="IPR037997">
    <property type="entry name" value="Dgk1-like"/>
</dbReference>
<reference evidence="3" key="1">
    <citation type="submission" date="2016-10" db="EMBL/GenBank/DDBJ databases">
        <authorList>
            <person name="Varghese N."/>
            <person name="Submissions S."/>
        </authorList>
    </citation>
    <scope>NUCLEOTIDE SEQUENCE [LARGE SCALE GENOMIC DNA]</scope>
    <source>
        <strain evidence="3">Mob M</strain>
    </source>
</reference>
<protein>
    <submittedName>
        <fullName evidence="2">Dolichol kinase</fullName>
    </submittedName>
</protein>
<keyword evidence="2" id="KW-0808">Transferase</keyword>
<evidence type="ECO:0000313" key="3">
    <source>
        <dbReference type="Proteomes" id="UP000198535"/>
    </source>
</evidence>